<evidence type="ECO:0000256" key="4">
    <source>
        <dbReference type="ARBA" id="ARBA00023163"/>
    </source>
</evidence>
<keyword evidence="4" id="KW-0804">Transcription</keyword>
<dbReference type="InterPro" id="IPR036576">
    <property type="entry name" value="WRKY_dom_sf"/>
</dbReference>
<evidence type="ECO:0000313" key="8">
    <source>
        <dbReference type="EnsemblPlants" id="Kaladp0059s0348.1.v1.1"/>
    </source>
</evidence>
<feature type="compositionally biased region" description="Low complexity" evidence="6">
    <location>
        <begin position="310"/>
        <end position="325"/>
    </location>
</feature>
<keyword evidence="9" id="KW-1185">Reference proteome</keyword>
<dbReference type="Pfam" id="PF03106">
    <property type="entry name" value="WRKY"/>
    <property type="match status" value="1"/>
</dbReference>
<dbReference type="PANTHER" id="PTHR31221">
    <property type="entry name" value="WRKY TRANSCRIPTION FACTOR PROTEIN 1-RELATED"/>
    <property type="match status" value="1"/>
</dbReference>
<evidence type="ECO:0000313" key="9">
    <source>
        <dbReference type="Proteomes" id="UP000594263"/>
    </source>
</evidence>
<feature type="compositionally biased region" description="Basic residues" evidence="6">
    <location>
        <begin position="158"/>
        <end position="167"/>
    </location>
</feature>
<dbReference type="InterPro" id="IPR003657">
    <property type="entry name" value="WRKY_dom"/>
</dbReference>
<proteinExistence type="predicted"/>
<dbReference type="InterPro" id="IPR044810">
    <property type="entry name" value="WRKY_plant"/>
</dbReference>
<dbReference type="SMART" id="SM00774">
    <property type="entry name" value="WRKY"/>
    <property type="match status" value="1"/>
</dbReference>
<dbReference type="Gene3D" id="2.20.25.80">
    <property type="entry name" value="WRKY domain"/>
    <property type="match status" value="1"/>
</dbReference>
<dbReference type="GO" id="GO:0003700">
    <property type="term" value="F:DNA-binding transcription factor activity"/>
    <property type="evidence" value="ECO:0007669"/>
    <property type="project" value="InterPro"/>
</dbReference>
<keyword evidence="3" id="KW-0238">DNA-binding</keyword>
<organism evidence="8 9">
    <name type="scientific">Kalanchoe fedtschenkoi</name>
    <name type="common">Lavender scallops</name>
    <name type="synonym">South American air plant</name>
    <dbReference type="NCBI Taxonomy" id="63787"/>
    <lineage>
        <taxon>Eukaryota</taxon>
        <taxon>Viridiplantae</taxon>
        <taxon>Streptophyta</taxon>
        <taxon>Embryophyta</taxon>
        <taxon>Tracheophyta</taxon>
        <taxon>Spermatophyta</taxon>
        <taxon>Magnoliopsida</taxon>
        <taxon>eudicotyledons</taxon>
        <taxon>Gunneridae</taxon>
        <taxon>Pentapetalae</taxon>
        <taxon>Saxifragales</taxon>
        <taxon>Crassulaceae</taxon>
        <taxon>Kalanchoe</taxon>
    </lineage>
</organism>
<feature type="compositionally biased region" description="Low complexity" evidence="6">
    <location>
        <begin position="94"/>
        <end position="110"/>
    </location>
</feature>
<keyword evidence="5" id="KW-0539">Nucleus</keyword>
<dbReference type="Proteomes" id="UP000594263">
    <property type="component" value="Unplaced"/>
</dbReference>
<evidence type="ECO:0000256" key="2">
    <source>
        <dbReference type="ARBA" id="ARBA00023015"/>
    </source>
</evidence>
<sequence>MDGAEDQTATIDSLLMMSPSFPDQIPASSFSLSGLFDMPPLAASAAPPSASYSYDIDKSGEGSFLGFSDLLGFQDYCYGASLFDLIQTSPPLQAVTTTAPSPASTIPETSEVLNGPMTPNSSSNEAAAAANEEQSEESQGVNGGNTEQEDQDRDKTKKQLRPKKKNQKKEMEPRFAFMTKSEIDHLDDGYRWRKYGQKAVKNSPFPRSYYRCTSPSCGVQKRVERSSEDSAIVVTTYEGQHTHLSPVMARGSGITGSLLHHHLDSISSSSCSVQLGVSSLAPPPSFPTPSPSSFLNNNATANMVSSLSSFINNNPSPPSNHASPSLGRNPFFKERRFCPSPPAAAGHHPPLTSQHITTAPAPATAAAAGSSSCLMRDDGLLQDIIMRSDPKEE</sequence>
<dbReference type="FunFam" id="2.20.25.80:FF:000003">
    <property type="entry name" value="WRKY transcription factor 57"/>
    <property type="match status" value="1"/>
</dbReference>
<reference evidence="8" key="1">
    <citation type="submission" date="2021-01" db="UniProtKB">
        <authorList>
            <consortium name="EnsemblPlants"/>
        </authorList>
    </citation>
    <scope>IDENTIFICATION</scope>
</reference>
<dbReference type="GO" id="GO:0005634">
    <property type="term" value="C:nucleus"/>
    <property type="evidence" value="ECO:0007669"/>
    <property type="project" value="UniProtKB-SubCell"/>
</dbReference>
<keyword evidence="2" id="KW-0805">Transcription regulation</keyword>
<feature type="region of interest" description="Disordered" evidence="6">
    <location>
        <begin position="94"/>
        <end position="175"/>
    </location>
</feature>
<dbReference type="EnsemblPlants" id="Kaladp0059s0348.1.v1.1">
    <property type="protein sequence ID" value="Kaladp0059s0348.1.v1.1"/>
    <property type="gene ID" value="Kaladp0059s0348.v1.1"/>
</dbReference>
<dbReference type="PROSITE" id="PS50811">
    <property type="entry name" value="WRKY"/>
    <property type="match status" value="1"/>
</dbReference>
<dbReference type="GO" id="GO:0043565">
    <property type="term" value="F:sequence-specific DNA binding"/>
    <property type="evidence" value="ECO:0007669"/>
    <property type="project" value="InterPro"/>
</dbReference>
<feature type="compositionally biased region" description="Low complexity" evidence="6">
    <location>
        <begin position="120"/>
        <end position="132"/>
    </location>
</feature>
<dbReference type="SUPFAM" id="SSF118290">
    <property type="entry name" value="WRKY DNA-binding domain"/>
    <property type="match status" value="1"/>
</dbReference>
<evidence type="ECO:0000256" key="1">
    <source>
        <dbReference type="ARBA" id="ARBA00004123"/>
    </source>
</evidence>
<comment type="subcellular location">
    <subcellularLocation>
        <location evidence="1">Nucleus</location>
    </subcellularLocation>
</comment>
<evidence type="ECO:0000256" key="5">
    <source>
        <dbReference type="ARBA" id="ARBA00023242"/>
    </source>
</evidence>
<protein>
    <recommendedName>
        <fullName evidence="7">WRKY domain-containing protein</fullName>
    </recommendedName>
</protein>
<dbReference type="Gramene" id="Kaladp0059s0348.1.v1.1">
    <property type="protein sequence ID" value="Kaladp0059s0348.1.v1.1"/>
    <property type="gene ID" value="Kaladp0059s0348.v1.1"/>
</dbReference>
<feature type="domain" description="WRKY" evidence="7">
    <location>
        <begin position="181"/>
        <end position="246"/>
    </location>
</feature>
<dbReference type="AlphaFoldDB" id="A0A7N0UAS7"/>
<feature type="region of interest" description="Disordered" evidence="6">
    <location>
        <begin position="310"/>
        <end position="356"/>
    </location>
</feature>
<evidence type="ECO:0000256" key="6">
    <source>
        <dbReference type="SAM" id="MobiDB-lite"/>
    </source>
</evidence>
<accession>A0A7N0UAS7</accession>
<evidence type="ECO:0000259" key="7">
    <source>
        <dbReference type="PROSITE" id="PS50811"/>
    </source>
</evidence>
<evidence type="ECO:0000256" key="3">
    <source>
        <dbReference type="ARBA" id="ARBA00023125"/>
    </source>
</evidence>
<dbReference type="PANTHER" id="PTHR31221:SF350">
    <property type="entry name" value="WRKY TRANSCRIPTION FACTOR 48-RELATED"/>
    <property type="match status" value="1"/>
</dbReference>
<name>A0A7N0UAS7_KALFE</name>